<feature type="transmembrane region" description="Helical" evidence="10">
    <location>
        <begin position="601"/>
        <end position="619"/>
    </location>
</feature>
<feature type="domain" description="PLA2c" evidence="11">
    <location>
        <begin position="21"/>
        <end position="589"/>
    </location>
</feature>
<keyword evidence="13" id="KW-1185">Reference proteome</keyword>
<dbReference type="SMART" id="SM00022">
    <property type="entry name" value="PLAc"/>
    <property type="match status" value="1"/>
</dbReference>
<sequence>MPAAVLGQTAASKAYTPSVGACPEGFALHRSVGTSNQTLSSAESAYISSRKSEVLPGAWKSYLANVQATSNSLPSYVASILSGDNGTTAYPTLGIATSGGGHRAAIFGAGVLNALDGRNGTSAKAGTGGLLQSATYISGLSGGSWLLISLLQSDFPTIQELAFGYNSSSSDSSGWGGWLAQYNLIEPSGDPVVDGVYDTAMVTELEGKRDAGFPVTIADVWARLLSRHFVNGTNSDNIDDVLETHGAGITFSQIANTSTFQAYGEPFPIIVSDSMSTSQNNSNRISDEGDVVPLSNPLYEFNVYEFGSYDPVLATFIPTQYLGTTNTSVCITGFDQASFVEATSSELFNVINVTVQTLLNSSVGTFFELLNKTIPQPGVELDVALYPNPFNGVANGTYLDSNQDYLSLVDGGEDGETIPIQPLLVKARGLDVIFAIDAAADTNNYADGSGLIATQNRTMNFFPQAYSFPPVPTSMSTFNVDNLTQHPTFFGCDSSSPTPLLIYMPNGYTPAGQTPVTNTSTEQVQYSNAEVQAMFDQTFTMATLEGIDSQWPACLACAVVDRARARINAQRSGICESCFATYCYGGSSMKSYAASATVPSLSWMLLLLSPISGIWLALLT</sequence>
<comment type="catalytic activity">
    <reaction evidence="9">
        <text>a 1-acyl-sn-glycero-3-phosphocholine + H2O = sn-glycerol 3-phosphocholine + a fatty acid + H(+)</text>
        <dbReference type="Rhea" id="RHEA:15177"/>
        <dbReference type="ChEBI" id="CHEBI:15377"/>
        <dbReference type="ChEBI" id="CHEBI:15378"/>
        <dbReference type="ChEBI" id="CHEBI:16870"/>
        <dbReference type="ChEBI" id="CHEBI:28868"/>
        <dbReference type="ChEBI" id="CHEBI:58168"/>
        <dbReference type="EC" id="3.1.1.5"/>
    </reaction>
</comment>
<gene>
    <name evidence="12" type="ORF">NEOLEDRAFT_1154206</name>
</gene>
<evidence type="ECO:0000256" key="5">
    <source>
        <dbReference type="ARBA" id="ARBA00022963"/>
    </source>
</evidence>
<evidence type="ECO:0000259" key="11">
    <source>
        <dbReference type="PROSITE" id="PS51210"/>
    </source>
</evidence>
<dbReference type="InterPro" id="IPR016035">
    <property type="entry name" value="Acyl_Trfase/lysoPLipase"/>
</dbReference>
<dbReference type="InterPro" id="IPR002642">
    <property type="entry name" value="LysoPLipase_cat_dom"/>
</dbReference>
<dbReference type="OrthoDB" id="4084751at2759"/>
<keyword evidence="10" id="KW-0472">Membrane</keyword>
<dbReference type="Gene3D" id="3.40.1090.10">
    <property type="entry name" value="Cytosolic phospholipase A2 catalytic domain"/>
    <property type="match status" value="1"/>
</dbReference>
<dbReference type="FunCoup" id="A0A165V5Q6">
    <property type="interactions" value="215"/>
</dbReference>
<proteinExistence type="inferred from homology"/>
<evidence type="ECO:0000256" key="10">
    <source>
        <dbReference type="SAM" id="Phobius"/>
    </source>
</evidence>
<dbReference type="GO" id="GO:0046475">
    <property type="term" value="P:glycerophospholipid catabolic process"/>
    <property type="evidence" value="ECO:0007669"/>
    <property type="project" value="TreeGrafter"/>
</dbReference>
<dbReference type="PANTHER" id="PTHR10728">
    <property type="entry name" value="CYTOSOLIC PHOSPHOLIPASE A2"/>
    <property type="match status" value="1"/>
</dbReference>
<comment type="similarity">
    <text evidence="1 9">Belongs to the lysophospholipase family.</text>
</comment>
<name>A0A165V5Q6_9AGAM</name>
<evidence type="ECO:0000256" key="2">
    <source>
        <dbReference type="ARBA" id="ARBA00013274"/>
    </source>
</evidence>
<keyword evidence="10" id="KW-1133">Transmembrane helix</keyword>
<organism evidence="12 13">
    <name type="scientific">Neolentinus lepideus HHB14362 ss-1</name>
    <dbReference type="NCBI Taxonomy" id="1314782"/>
    <lineage>
        <taxon>Eukaryota</taxon>
        <taxon>Fungi</taxon>
        <taxon>Dikarya</taxon>
        <taxon>Basidiomycota</taxon>
        <taxon>Agaricomycotina</taxon>
        <taxon>Agaricomycetes</taxon>
        <taxon>Gloeophyllales</taxon>
        <taxon>Gloeophyllaceae</taxon>
        <taxon>Neolentinus</taxon>
    </lineage>
</organism>
<dbReference type="GO" id="GO:0005829">
    <property type="term" value="C:cytosol"/>
    <property type="evidence" value="ECO:0007669"/>
    <property type="project" value="TreeGrafter"/>
</dbReference>
<evidence type="ECO:0000256" key="8">
    <source>
        <dbReference type="PROSITE-ProRule" id="PRU00555"/>
    </source>
</evidence>
<evidence type="ECO:0000313" key="13">
    <source>
        <dbReference type="Proteomes" id="UP000076761"/>
    </source>
</evidence>
<dbReference type="PROSITE" id="PS51210">
    <property type="entry name" value="PLA2C"/>
    <property type="match status" value="1"/>
</dbReference>
<keyword evidence="5 8" id="KW-0442">Lipid degradation</keyword>
<keyword evidence="10" id="KW-0812">Transmembrane</keyword>
<dbReference type="Proteomes" id="UP000076761">
    <property type="component" value="Unassembled WGS sequence"/>
</dbReference>
<dbReference type="SUPFAM" id="SSF52151">
    <property type="entry name" value="FabD/lysophospholipase-like"/>
    <property type="match status" value="1"/>
</dbReference>
<keyword evidence="3" id="KW-0732">Signal</keyword>
<reference evidence="12 13" key="1">
    <citation type="journal article" date="2016" name="Mol. Biol. Evol.">
        <title>Comparative Genomics of Early-Diverging Mushroom-Forming Fungi Provides Insights into the Origins of Lignocellulose Decay Capabilities.</title>
        <authorList>
            <person name="Nagy L.G."/>
            <person name="Riley R."/>
            <person name="Tritt A."/>
            <person name="Adam C."/>
            <person name="Daum C."/>
            <person name="Floudas D."/>
            <person name="Sun H."/>
            <person name="Yadav J.S."/>
            <person name="Pangilinan J."/>
            <person name="Larsson K.H."/>
            <person name="Matsuura K."/>
            <person name="Barry K."/>
            <person name="Labutti K."/>
            <person name="Kuo R."/>
            <person name="Ohm R.A."/>
            <person name="Bhattacharya S.S."/>
            <person name="Shirouzu T."/>
            <person name="Yoshinaga Y."/>
            <person name="Martin F.M."/>
            <person name="Grigoriev I.V."/>
            <person name="Hibbett D.S."/>
        </authorList>
    </citation>
    <scope>NUCLEOTIDE SEQUENCE [LARGE SCALE GENOMIC DNA]</scope>
    <source>
        <strain evidence="12 13">HHB14362 ss-1</strain>
    </source>
</reference>
<dbReference type="PANTHER" id="PTHR10728:SF33">
    <property type="entry name" value="LYSOPHOSPHOLIPASE 1-RELATED"/>
    <property type="match status" value="1"/>
</dbReference>
<dbReference type="GO" id="GO:0004622">
    <property type="term" value="F:phosphatidylcholine lysophospholipase activity"/>
    <property type="evidence" value="ECO:0007669"/>
    <property type="project" value="UniProtKB-EC"/>
</dbReference>
<dbReference type="EC" id="3.1.1.5" evidence="2 9"/>
<dbReference type="EMBL" id="KV425555">
    <property type="protein sequence ID" value="KZT29198.1"/>
    <property type="molecule type" value="Genomic_DNA"/>
</dbReference>
<evidence type="ECO:0000256" key="7">
    <source>
        <dbReference type="ARBA" id="ARBA00023180"/>
    </source>
</evidence>
<evidence type="ECO:0000256" key="9">
    <source>
        <dbReference type="RuleBase" id="RU362103"/>
    </source>
</evidence>
<evidence type="ECO:0000256" key="1">
    <source>
        <dbReference type="ARBA" id="ARBA00008780"/>
    </source>
</evidence>
<evidence type="ECO:0000256" key="3">
    <source>
        <dbReference type="ARBA" id="ARBA00022729"/>
    </source>
</evidence>
<dbReference type="AlphaFoldDB" id="A0A165V5Q6"/>
<evidence type="ECO:0000256" key="4">
    <source>
        <dbReference type="ARBA" id="ARBA00022801"/>
    </source>
</evidence>
<dbReference type="GO" id="GO:0004623">
    <property type="term" value="F:phospholipase A2 activity"/>
    <property type="evidence" value="ECO:0007669"/>
    <property type="project" value="TreeGrafter"/>
</dbReference>
<dbReference type="InParanoid" id="A0A165V5Q6"/>
<keyword evidence="6 8" id="KW-0443">Lipid metabolism</keyword>
<accession>A0A165V5Q6</accession>
<evidence type="ECO:0000256" key="6">
    <source>
        <dbReference type="ARBA" id="ARBA00023098"/>
    </source>
</evidence>
<protein>
    <recommendedName>
        <fullName evidence="2 9">Lysophospholipase</fullName>
        <ecNumber evidence="2 9">3.1.1.5</ecNumber>
    </recommendedName>
</protein>
<evidence type="ECO:0000313" key="12">
    <source>
        <dbReference type="EMBL" id="KZT29198.1"/>
    </source>
</evidence>
<dbReference type="Pfam" id="PF01735">
    <property type="entry name" value="PLA2_B"/>
    <property type="match status" value="1"/>
</dbReference>
<keyword evidence="7" id="KW-0325">Glycoprotein</keyword>
<dbReference type="STRING" id="1314782.A0A165V5Q6"/>
<keyword evidence="4 8" id="KW-0378">Hydrolase</keyword>